<evidence type="ECO:0000313" key="2">
    <source>
        <dbReference type="EMBL" id="QEV49521.1"/>
    </source>
</evidence>
<feature type="transmembrane region" description="Helical" evidence="1">
    <location>
        <begin position="6"/>
        <end position="22"/>
    </location>
</feature>
<keyword evidence="1" id="KW-0812">Transmembrane</keyword>
<keyword evidence="3" id="KW-1185">Reference proteome</keyword>
<sequence>MILAVLSSWVVWIALVIVFSRWKRRLLALRPASPADAESRLFAEDYLHSLDELRAAISTAHFENRPGAASADLDECWSIWHTTPEDDPT</sequence>
<name>A0A5J6JI74_STRVI</name>
<organism evidence="2 3">
    <name type="scientific">Streptomyces vinaceus</name>
    <dbReference type="NCBI Taxonomy" id="1960"/>
    <lineage>
        <taxon>Bacteria</taxon>
        <taxon>Bacillati</taxon>
        <taxon>Actinomycetota</taxon>
        <taxon>Actinomycetes</taxon>
        <taxon>Kitasatosporales</taxon>
        <taxon>Streptomycetaceae</taxon>
        <taxon>Streptomyces</taxon>
    </lineage>
</organism>
<evidence type="ECO:0000256" key="1">
    <source>
        <dbReference type="SAM" id="Phobius"/>
    </source>
</evidence>
<reference evidence="2 3" key="1">
    <citation type="submission" date="2017-09" db="EMBL/GenBank/DDBJ databases">
        <authorList>
            <person name="Lee N."/>
            <person name="Cho B.-K."/>
        </authorList>
    </citation>
    <scope>NUCLEOTIDE SEQUENCE [LARGE SCALE GENOMIC DNA]</scope>
    <source>
        <strain evidence="2 3">ATCC 27476</strain>
    </source>
</reference>
<gene>
    <name evidence="2" type="ORF">CP980_34920</name>
</gene>
<dbReference type="AlphaFoldDB" id="A0A5J6JI74"/>
<keyword evidence="1" id="KW-0472">Membrane</keyword>
<accession>A0A5J6JI74</accession>
<dbReference type="EMBL" id="CP023692">
    <property type="protein sequence ID" value="QEV49521.1"/>
    <property type="molecule type" value="Genomic_DNA"/>
</dbReference>
<proteinExistence type="predicted"/>
<dbReference type="RefSeq" id="WP_150530041.1">
    <property type="nucleotide sequence ID" value="NZ_BNBW01000006.1"/>
</dbReference>
<dbReference type="GeneID" id="95615693"/>
<protein>
    <submittedName>
        <fullName evidence="2">Uncharacterized protein</fullName>
    </submittedName>
</protein>
<keyword evidence="1" id="KW-1133">Transmembrane helix</keyword>
<dbReference type="Proteomes" id="UP000325563">
    <property type="component" value="Chromosome"/>
</dbReference>
<evidence type="ECO:0000313" key="3">
    <source>
        <dbReference type="Proteomes" id="UP000325563"/>
    </source>
</evidence>
<dbReference type="KEGG" id="svn:CP980_34920"/>